<sequence length="206" mass="21567">MVLFTHSLKALAAFALFALPFCIDAHPISADQAITAIDTLSTATGVQHQARAVNSLKPRFFDFFLVPGKGKDGTSSLLFKGFHLNGPPPPFAFKKGGDSHEHGGQGPHKADPHDDKPKGEGVKKEEEGSEKGNKDKMKGGEDGKKGEEGGKKGGDKGKKGGEEGEKGGNEGKKGGEEGEKKGEEQGKKGDEKGKSSLVGDKKGGEM</sequence>
<dbReference type="RefSeq" id="XP_011389602.1">
    <property type="nucleotide sequence ID" value="XM_011391300.1"/>
</dbReference>
<gene>
    <name evidence="3" type="ORF">UMAG_03138</name>
</gene>
<dbReference type="eggNOG" id="ENOG502RSBW">
    <property type="taxonomic scope" value="Eukaryota"/>
</dbReference>
<evidence type="ECO:0000313" key="4">
    <source>
        <dbReference type="Proteomes" id="UP000000561"/>
    </source>
</evidence>
<feature type="chain" id="PRO_5002245137" evidence="2">
    <location>
        <begin position="26"/>
        <end position="206"/>
    </location>
</feature>
<proteinExistence type="predicted"/>
<dbReference type="EMBL" id="CM003147">
    <property type="protein sequence ID" value="KIS68565.1"/>
    <property type="molecule type" value="Genomic_DNA"/>
</dbReference>
<organism evidence="3 4">
    <name type="scientific">Mycosarcoma maydis</name>
    <name type="common">Corn smut fungus</name>
    <name type="synonym">Ustilago maydis</name>
    <dbReference type="NCBI Taxonomy" id="5270"/>
    <lineage>
        <taxon>Eukaryota</taxon>
        <taxon>Fungi</taxon>
        <taxon>Dikarya</taxon>
        <taxon>Basidiomycota</taxon>
        <taxon>Ustilaginomycotina</taxon>
        <taxon>Ustilaginomycetes</taxon>
        <taxon>Ustilaginales</taxon>
        <taxon>Ustilaginaceae</taxon>
        <taxon>Mycosarcoma</taxon>
    </lineage>
</organism>
<dbReference type="Proteomes" id="UP000000561">
    <property type="component" value="Chromosome 8"/>
</dbReference>
<dbReference type="GeneID" id="23563691"/>
<feature type="signal peptide" evidence="2">
    <location>
        <begin position="1"/>
        <end position="25"/>
    </location>
</feature>
<evidence type="ECO:0000313" key="3">
    <source>
        <dbReference type="EMBL" id="KIS68565.1"/>
    </source>
</evidence>
<dbReference type="VEuPathDB" id="FungiDB:UMAG_03138"/>
<feature type="compositionally biased region" description="Basic and acidic residues" evidence="1">
    <location>
        <begin position="95"/>
        <end position="206"/>
    </location>
</feature>
<dbReference type="AlphaFoldDB" id="A0A0D1E1Y8"/>
<dbReference type="InParanoid" id="A0A0D1E1Y8"/>
<name>A0A0D1E1Y8_MYCMD</name>
<accession>A0A0D1E1Y8</accession>
<keyword evidence="2" id="KW-0732">Signal</keyword>
<evidence type="ECO:0000256" key="2">
    <source>
        <dbReference type="SAM" id="SignalP"/>
    </source>
</evidence>
<reference evidence="3 4" key="1">
    <citation type="journal article" date="2006" name="Nature">
        <title>Insights from the genome of the biotrophic fungal plant pathogen Ustilago maydis.</title>
        <authorList>
            <person name="Kamper J."/>
            <person name="Kahmann R."/>
            <person name="Bolker M."/>
            <person name="Ma L.J."/>
            <person name="Brefort T."/>
            <person name="Saville B.J."/>
            <person name="Banuett F."/>
            <person name="Kronstad J.W."/>
            <person name="Gold S.E."/>
            <person name="Muller O."/>
            <person name="Perlin M.H."/>
            <person name="Wosten H.A."/>
            <person name="de Vries R."/>
            <person name="Ruiz-Herrera J."/>
            <person name="Reynaga-Pena C.G."/>
            <person name="Snetselaar K."/>
            <person name="McCann M."/>
            <person name="Perez-Martin J."/>
            <person name="Feldbrugge M."/>
            <person name="Basse C.W."/>
            <person name="Steinberg G."/>
            <person name="Ibeas J.I."/>
            <person name="Holloman W."/>
            <person name="Guzman P."/>
            <person name="Farman M."/>
            <person name="Stajich J.E."/>
            <person name="Sentandreu R."/>
            <person name="Gonzalez-Prieto J.M."/>
            <person name="Kennell J.C."/>
            <person name="Molina L."/>
            <person name="Schirawski J."/>
            <person name="Mendoza-Mendoza A."/>
            <person name="Greilinger D."/>
            <person name="Munch K."/>
            <person name="Rossel N."/>
            <person name="Scherer M."/>
            <person name="Vranes M."/>
            <person name="Ladendorf O."/>
            <person name="Vincon V."/>
            <person name="Fuchs U."/>
            <person name="Sandrock B."/>
            <person name="Meng S."/>
            <person name="Ho E.C."/>
            <person name="Cahill M.J."/>
            <person name="Boyce K.J."/>
            <person name="Klose J."/>
            <person name="Klosterman S.J."/>
            <person name="Deelstra H.J."/>
            <person name="Ortiz-Castellanos L."/>
            <person name="Li W."/>
            <person name="Sanchez-Alonso P."/>
            <person name="Schreier P.H."/>
            <person name="Hauser-Hahn I."/>
            <person name="Vaupel M."/>
            <person name="Koopmann E."/>
            <person name="Friedrich G."/>
            <person name="Voss H."/>
            <person name="Schluter T."/>
            <person name="Margolis J."/>
            <person name="Platt D."/>
            <person name="Swimmer C."/>
            <person name="Gnirke A."/>
            <person name="Chen F."/>
            <person name="Vysotskaia V."/>
            <person name="Mannhaupt G."/>
            <person name="Guldener U."/>
            <person name="Munsterkotter M."/>
            <person name="Haase D."/>
            <person name="Oesterheld M."/>
            <person name="Mewes H.W."/>
            <person name="Mauceli E.W."/>
            <person name="DeCaprio D."/>
            <person name="Wade C.M."/>
            <person name="Butler J."/>
            <person name="Young S."/>
            <person name="Jaffe D.B."/>
            <person name="Calvo S."/>
            <person name="Nusbaum C."/>
            <person name="Galagan J."/>
            <person name="Birren B.W."/>
        </authorList>
    </citation>
    <scope>NUCLEOTIDE SEQUENCE [LARGE SCALE GENOMIC DNA]</scope>
    <source>
        <strain evidence="4">DSM 14603 / FGSC 9021 / UM521</strain>
    </source>
</reference>
<dbReference type="KEGG" id="uma:UMAG_03138"/>
<dbReference type="OrthoDB" id="10652243at2759"/>
<feature type="region of interest" description="Disordered" evidence="1">
    <location>
        <begin position="89"/>
        <end position="206"/>
    </location>
</feature>
<evidence type="ECO:0000256" key="1">
    <source>
        <dbReference type="SAM" id="MobiDB-lite"/>
    </source>
</evidence>
<keyword evidence="4" id="KW-1185">Reference proteome</keyword>
<protein>
    <submittedName>
        <fullName evidence="3">Uncharacterized protein</fullName>
    </submittedName>
</protein>